<dbReference type="Gene3D" id="3.40.50.10810">
    <property type="entry name" value="Tandem AAA-ATPase domain"/>
    <property type="match status" value="1"/>
</dbReference>
<dbReference type="SUPFAM" id="SSF52540">
    <property type="entry name" value="P-loop containing nucleoside triphosphate hydrolases"/>
    <property type="match status" value="1"/>
</dbReference>
<dbReference type="GO" id="GO:0016887">
    <property type="term" value="F:ATP hydrolysis activity"/>
    <property type="evidence" value="ECO:0007669"/>
    <property type="project" value="TreeGrafter"/>
</dbReference>
<dbReference type="OrthoDB" id="5857104at2759"/>
<dbReference type="EMBL" id="KN832975">
    <property type="protein sequence ID" value="KIM89267.1"/>
    <property type="molecule type" value="Genomic_DNA"/>
</dbReference>
<dbReference type="GO" id="GO:0003677">
    <property type="term" value="F:DNA binding"/>
    <property type="evidence" value="ECO:0007669"/>
    <property type="project" value="TreeGrafter"/>
</dbReference>
<dbReference type="PANTHER" id="PTHR45623:SF14">
    <property type="entry name" value="CHROMODOMAIN-HELICASE-DNA-BINDING PROTEIN 1"/>
    <property type="match status" value="1"/>
</dbReference>
<protein>
    <recommendedName>
        <fullName evidence="4">Helicase ATP-binding domain-containing protein</fullName>
    </recommendedName>
</protein>
<evidence type="ECO:0000313" key="2">
    <source>
        <dbReference type="EMBL" id="KIM89267.1"/>
    </source>
</evidence>
<dbReference type="STRING" id="765440.A0A0C3CHK3"/>
<dbReference type="PANTHER" id="PTHR45623">
    <property type="entry name" value="CHROMODOMAIN-HELICASE-DNA-BINDING PROTEIN 3-RELATED-RELATED"/>
    <property type="match status" value="1"/>
</dbReference>
<dbReference type="InParanoid" id="A0A0C3CHK3"/>
<dbReference type="GO" id="GO:0005634">
    <property type="term" value="C:nucleus"/>
    <property type="evidence" value="ECO:0007669"/>
    <property type="project" value="TreeGrafter"/>
</dbReference>
<dbReference type="Proteomes" id="UP000054166">
    <property type="component" value="Unassembled WGS sequence"/>
</dbReference>
<keyword evidence="3" id="KW-1185">Reference proteome</keyword>
<name>A0A0C3CHK3_PILCF</name>
<dbReference type="GO" id="GO:0042393">
    <property type="term" value="F:histone binding"/>
    <property type="evidence" value="ECO:0007669"/>
    <property type="project" value="TreeGrafter"/>
</dbReference>
<reference evidence="3" key="2">
    <citation type="submission" date="2015-01" db="EMBL/GenBank/DDBJ databases">
        <title>Evolutionary Origins and Diversification of the Mycorrhizal Mutualists.</title>
        <authorList>
            <consortium name="DOE Joint Genome Institute"/>
            <consortium name="Mycorrhizal Genomics Consortium"/>
            <person name="Kohler A."/>
            <person name="Kuo A."/>
            <person name="Nagy L.G."/>
            <person name="Floudas D."/>
            <person name="Copeland A."/>
            <person name="Barry K.W."/>
            <person name="Cichocki N."/>
            <person name="Veneault-Fourrey C."/>
            <person name="LaButti K."/>
            <person name="Lindquist E.A."/>
            <person name="Lipzen A."/>
            <person name="Lundell T."/>
            <person name="Morin E."/>
            <person name="Murat C."/>
            <person name="Riley R."/>
            <person name="Ohm R."/>
            <person name="Sun H."/>
            <person name="Tunlid A."/>
            <person name="Henrissat B."/>
            <person name="Grigoriev I.V."/>
            <person name="Hibbett D.S."/>
            <person name="Martin F."/>
        </authorList>
    </citation>
    <scope>NUCLEOTIDE SEQUENCE [LARGE SCALE GENOMIC DNA]</scope>
    <source>
        <strain evidence="3">F 1598</strain>
    </source>
</reference>
<dbReference type="AlphaFoldDB" id="A0A0C3CHK3"/>
<dbReference type="InterPro" id="IPR027417">
    <property type="entry name" value="P-loop_NTPase"/>
</dbReference>
<evidence type="ECO:0008006" key="4">
    <source>
        <dbReference type="Google" id="ProtNLM"/>
    </source>
</evidence>
<sequence length="114" mass="13008">MDSDVNIVTLTGTKEECTEIIANRLILQDLEVSDEICLIEKSAFKKYSFEYIVIDEAHRIKNVDSSLSQNSLKELFALLNFICPEIFVDYADLDSFLHKDETGVEDQESRRGIA</sequence>
<dbReference type="HOGENOM" id="CLU_2121959_0_0_1"/>
<dbReference type="InterPro" id="IPR038718">
    <property type="entry name" value="SNF2-like_sf"/>
</dbReference>
<dbReference type="GO" id="GO:0000785">
    <property type="term" value="C:chromatin"/>
    <property type="evidence" value="ECO:0007669"/>
    <property type="project" value="TreeGrafter"/>
</dbReference>
<dbReference type="GO" id="GO:0003682">
    <property type="term" value="F:chromatin binding"/>
    <property type="evidence" value="ECO:0007669"/>
    <property type="project" value="TreeGrafter"/>
</dbReference>
<evidence type="ECO:0000256" key="1">
    <source>
        <dbReference type="ARBA" id="ARBA00023242"/>
    </source>
</evidence>
<reference evidence="2 3" key="1">
    <citation type="submission" date="2014-04" db="EMBL/GenBank/DDBJ databases">
        <authorList>
            <consortium name="DOE Joint Genome Institute"/>
            <person name="Kuo A."/>
            <person name="Tarkka M."/>
            <person name="Buscot F."/>
            <person name="Kohler A."/>
            <person name="Nagy L.G."/>
            <person name="Floudas D."/>
            <person name="Copeland A."/>
            <person name="Barry K.W."/>
            <person name="Cichocki N."/>
            <person name="Veneault-Fourrey C."/>
            <person name="LaButti K."/>
            <person name="Lindquist E.A."/>
            <person name="Lipzen A."/>
            <person name="Lundell T."/>
            <person name="Morin E."/>
            <person name="Murat C."/>
            <person name="Sun H."/>
            <person name="Tunlid A."/>
            <person name="Henrissat B."/>
            <person name="Grigoriev I.V."/>
            <person name="Hibbett D.S."/>
            <person name="Martin F."/>
            <person name="Nordberg H.P."/>
            <person name="Cantor M.N."/>
            <person name="Hua S.X."/>
        </authorList>
    </citation>
    <scope>NUCLEOTIDE SEQUENCE [LARGE SCALE GENOMIC DNA]</scope>
    <source>
        <strain evidence="2 3">F 1598</strain>
    </source>
</reference>
<organism evidence="2 3">
    <name type="scientific">Piloderma croceum (strain F 1598)</name>
    <dbReference type="NCBI Taxonomy" id="765440"/>
    <lineage>
        <taxon>Eukaryota</taxon>
        <taxon>Fungi</taxon>
        <taxon>Dikarya</taxon>
        <taxon>Basidiomycota</taxon>
        <taxon>Agaricomycotina</taxon>
        <taxon>Agaricomycetes</taxon>
        <taxon>Agaricomycetidae</taxon>
        <taxon>Atheliales</taxon>
        <taxon>Atheliaceae</taxon>
        <taxon>Piloderma</taxon>
    </lineage>
</organism>
<evidence type="ECO:0000313" key="3">
    <source>
        <dbReference type="Proteomes" id="UP000054166"/>
    </source>
</evidence>
<dbReference type="GO" id="GO:0140658">
    <property type="term" value="F:ATP-dependent chromatin remodeler activity"/>
    <property type="evidence" value="ECO:0007669"/>
    <property type="project" value="TreeGrafter"/>
</dbReference>
<accession>A0A0C3CHK3</accession>
<proteinExistence type="predicted"/>
<gene>
    <name evidence="2" type="ORF">PILCRDRAFT_813204</name>
</gene>
<keyword evidence="1" id="KW-0539">Nucleus</keyword>
<dbReference type="GO" id="GO:0034728">
    <property type="term" value="P:nucleosome organization"/>
    <property type="evidence" value="ECO:0007669"/>
    <property type="project" value="TreeGrafter"/>
</dbReference>